<evidence type="ECO:0000256" key="1">
    <source>
        <dbReference type="ARBA" id="ARBA00023015"/>
    </source>
</evidence>
<name>A0AAP9EAS0_AGRTU</name>
<dbReference type="Proteomes" id="UP000222296">
    <property type="component" value="Plasmid pAt"/>
</dbReference>
<evidence type="ECO:0000313" key="5">
    <source>
        <dbReference type="EMBL" id="QDY97739.1"/>
    </source>
</evidence>
<dbReference type="InterPro" id="IPR036390">
    <property type="entry name" value="WH_DNA-bd_sf"/>
</dbReference>
<dbReference type="SUPFAM" id="SSF46785">
    <property type="entry name" value="Winged helix' DNA-binding domain"/>
    <property type="match status" value="1"/>
</dbReference>
<dbReference type="AlphaFoldDB" id="A0AAP9EAS0"/>
<proteinExistence type="predicted"/>
<gene>
    <name evidence="5" type="ORF">CG010_026745</name>
</gene>
<dbReference type="InterPro" id="IPR011711">
    <property type="entry name" value="GntR_C"/>
</dbReference>
<organism evidence="5 6">
    <name type="scientific">Agrobacterium tumefaciens</name>
    <dbReference type="NCBI Taxonomy" id="358"/>
    <lineage>
        <taxon>Bacteria</taxon>
        <taxon>Pseudomonadati</taxon>
        <taxon>Pseudomonadota</taxon>
        <taxon>Alphaproteobacteria</taxon>
        <taxon>Hyphomicrobiales</taxon>
        <taxon>Rhizobiaceae</taxon>
        <taxon>Rhizobium/Agrobacterium group</taxon>
        <taxon>Agrobacterium</taxon>
        <taxon>Agrobacterium tumefaciens complex</taxon>
    </lineage>
</organism>
<dbReference type="SMART" id="SM00345">
    <property type="entry name" value="HTH_GNTR"/>
    <property type="match status" value="1"/>
</dbReference>
<keyword evidence="3" id="KW-0804">Transcription</keyword>
<dbReference type="SMART" id="SM00895">
    <property type="entry name" value="FCD"/>
    <property type="match status" value="1"/>
</dbReference>
<dbReference type="Pfam" id="PF00392">
    <property type="entry name" value="GntR"/>
    <property type="match status" value="1"/>
</dbReference>
<dbReference type="CDD" id="cd07377">
    <property type="entry name" value="WHTH_GntR"/>
    <property type="match status" value="1"/>
</dbReference>
<keyword evidence="2" id="KW-0238">DNA-binding</keyword>
<dbReference type="PROSITE" id="PS50949">
    <property type="entry name" value="HTH_GNTR"/>
    <property type="match status" value="1"/>
</dbReference>
<dbReference type="PANTHER" id="PTHR43537:SF5">
    <property type="entry name" value="UXU OPERON TRANSCRIPTIONAL REGULATOR"/>
    <property type="match status" value="1"/>
</dbReference>
<dbReference type="GO" id="GO:0003700">
    <property type="term" value="F:DNA-binding transcription factor activity"/>
    <property type="evidence" value="ECO:0007669"/>
    <property type="project" value="InterPro"/>
</dbReference>
<evidence type="ECO:0000256" key="2">
    <source>
        <dbReference type="ARBA" id="ARBA00023125"/>
    </source>
</evidence>
<dbReference type="EMBL" id="CP042276">
    <property type="protein sequence ID" value="QDY97739.1"/>
    <property type="molecule type" value="Genomic_DNA"/>
</dbReference>
<dbReference type="SUPFAM" id="SSF48008">
    <property type="entry name" value="GntR ligand-binding domain-like"/>
    <property type="match status" value="1"/>
</dbReference>
<sequence>MRDLIEYKKANFIGDGNRISAKQIRNSMRKRTERAGVTRQTLAEQIVDYVRDRIGEEVFKPGQKLTIQSIAEELNVSMTPVREAFKTLAALGLVDMVPNRGVVVAKLGADEASQMLTVYSRLDMLGGELAALNAVKEDVARLRALVAKMIKAVENNDQITYFHTNQEFHSTLVRISRNPTLIELHDNLNARLYSTRFRGMREHNSEDWKKVALEHTEIVDAVEKHDAERAADLLKVHFKGAWQGLRRSAEPLREADPVDIPQADAIAT</sequence>
<dbReference type="InterPro" id="IPR036388">
    <property type="entry name" value="WH-like_DNA-bd_sf"/>
</dbReference>
<evidence type="ECO:0000259" key="4">
    <source>
        <dbReference type="PROSITE" id="PS50949"/>
    </source>
</evidence>
<evidence type="ECO:0000313" key="6">
    <source>
        <dbReference type="Proteomes" id="UP000222296"/>
    </source>
</evidence>
<dbReference type="RefSeq" id="WP_144030950.1">
    <property type="nucleotide sequence ID" value="NZ_CP042276.1"/>
</dbReference>
<keyword evidence="1" id="KW-0805">Transcription regulation</keyword>
<dbReference type="Gene3D" id="1.10.10.10">
    <property type="entry name" value="Winged helix-like DNA-binding domain superfamily/Winged helix DNA-binding domain"/>
    <property type="match status" value="1"/>
</dbReference>
<dbReference type="Gene3D" id="1.20.120.530">
    <property type="entry name" value="GntR ligand-binding domain-like"/>
    <property type="match status" value="1"/>
</dbReference>
<keyword evidence="5" id="KW-0614">Plasmid</keyword>
<protein>
    <submittedName>
        <fullName evidence="5">GntR family transcriptional regulator</fullName>
    </submittedName>
</protein>
<accession>A0AAP9EAS0</accession>
<reference evidence="5 6" key="1">
    <citation type="journal article" date="2017" name="Genome Announc.">
        <title>Draft Genome Sequence of Agrobacterium tumefaciens Biovar 1 Strain 186, Isolated from Walnut.</title>
        <authorList>
            <person name="Poret-Peterson A.T."/>
            <person name="Bhatnagar S."/>
            <person name="McClean A.E."/>
            <person name="Kluepfel D.A."/>
        </authorList>
    </citation>
    <scope>NUCLEOTIDE SEQUENCE [LARGE SCALE GENOMIC DNA]</scope>
    <source>
        <strain evidence="5 6">186</strain>
    </source>
</reference>
<dbReference type="InterPro" id="IPR000524">
    <property type="entry name" value="Tscrpt_reg_HTH_GntR"/>
</dbReference>
<dbReference type="InterPro" id="IPR008920">
    <property type="entry name" value="TF_FadR/GntR_C"/>
</dbReference>
<dbReference type="Pfam" id="PF07729">
    <property type="entry name" value="FCD"/>
    <property type="match status" value="1"/>
</dbReference>
<evidence type="ECO:0000256" key="3">
    <source>
        <dbReference type="ARBA" id="ARBA00023163"/>
    </source>
</evidence>
<dbReference type="PANTHER" id="PTHR43537">
    <property type="entry name" value="TRANSCRIPTIONAL REGULATOR, GNTR FAMILY"/>
    <property type="match status" value="1"/>
</dbReference>
<geneLocation type="plasmid" evidence="6">
    <name>pat</name>
</geneLocation>
<dbReference type="GO" id="GO:0003677">
    <property type="term" value="F:DNA binding"/>
    <property type="evidence" value="ECO:0007669"/>
    <property type="project" value="UniProtKB-KW"/>
</dbReference>
<feature type="domain" description="HTH gntR-type" evidence="4">
    <location>
        <begin position="40"/>
        <end position="107"/>
    </location>
</feature>